<evidence type="ECO:0000256" key="2">
    <source>
        <dbReference type="ARBA" id="ARBA00009539"/>
    </source>
</evidence>
<sequence>MSMPEILLIVAQSDNRAIGHQGAMPWHLPRDLKHFKAQTLGHPVIMGRKTYDSIGRALPGRQNLVISRNAALALPDAETCPDLATAIARARGDKIFIIGGAEIYRLALPLADTLLVTHVHTTVAQADAYFPPIEPGAWQETARENHAVDDANPYPMSFCRYERRR</sequence>
<dbReference type="GO" id="GO:0046452">
    <property type="term" value="P:dihydrofolate metabolic process"/>
    <property type="evidence" value="ECO:0007669"/>
    <property type="project" value="TreeGrafter"/>
</dbReference>
<protein>
    <recommendedName>
        <fullName evidence="3 8">Dihydrofolate reductase</fullName>
        <ecNumber evidence="3 8">1.5.1.3</ecNumber>
    </recommendedName>
</protein>
<evidence type="ECO:0000313" key="11">
    <source>
        <dbReference type="EMBL" id="EEV89880.1"/>
    </source>
</evidence>
<dbReference type="InterPro" id="IPR017925">
    <property type="entry name" value="DHFR_CS"/>
</dbReference>
<dbReference type="HOGENOM" id="CLU_043966_5_1_6"/>
<proteinExistence type="inferred from homology"/>
<evidence type="ECO:0000256" key="5">
    <source>
        <dbReference type="ARBA" id="ARBA00022857"/>
    </source>
</evidence>
<dbReference type="Gene3D" id="3.40.430.10">
    <property type="entry name" value="Dihydrofolate Reductase, subunit A"/>
    <property type="match status" value="1"/>
</dbReference>
<evidence type="ECO:0000256" key="6">
    <source>
        <dbReference type="ARBA" id="ARBA00023002"/>
    </source>
</evidence>
<comment type="pathway">
    <text evidence="1 8">Cofactor biosynthesis; tetrahydrofolate biosynthesis; 5,6,7,8-tetrahydrofolate from 7,8-dihydrofolate: step 1/1.</text>
</comment>
<dbReference type="GO" id="GO:0004146">
    <property type="term" value="F:dihydrofolate reductase activity"/>
    <property type="evidence" value="ECO:0007669"/>
    <property type="project" value="UniProtKB-EC"/>
</dbReference>
<reference evidence="11 12" key="1">
    <citation type="submission" date="2009-08" db="EMBL/GenBank/DDBJ databases">
        <authorList>
            <person name="Qin X."/>
            <person name="Bachman B."/>
            <person name="Battles P."/>
            <person name="Bell A."/>
            <person name="Bess C."/>
            <person name="Bickham C."/>
            <person name="Chaboub L."/>
            <person name="Chen D."/>
            <person name="Coyle M."/>
            <person name="Deiros D.R."/>
            <person name="Dinh H."/>
            <person name="Forbes L."/>
            <person name="Fowler G."/>
            <person name="Francisco L."/>
            <person name="Fu Q."/>
            <person name="Gubbala S."/>
            <person name="Hale W."/>
            <person name="Han Y."/>
            <person name="Hemphill L."/>
            <person name="Highlander S.K."/>
            <person name="Hirani K."/>
            <person name="Hogues M."/>
            <person name="Jackson L."/>
            <person name="Jakkamsetti A."/>
            <person name="Javaid M."/>
            <person name="Jiang H."/>
            <person name="Korchina V."/>
            <person name="Kovar C."/>
            <person name="Lara F."/>
            <person name="Lee S."/>
            <person name="Mata R."/>
            <person name="Mathew T."/>
            <person name="Moen C."/>
            <person name="Morales K."/>
            <person name="Munidasa M."/>
            <person name="Nazareth L."/>
            <person name="Ngo R."/>
            <person name="Nguyen L."/>
            <person name="Okwuonu G."/>
            <person name="Ongeri F."/>
            <person name="Patil S."/>
            <person name="Petrosino J."/>
            <person name="Pham C."/>
            <person name="Pham P."/>
            <person name="Pu L.-L."/>
            <person name="Puazo M."/>
            <person name="Raj R."/>
            <person name="Reid J."/>
            <person name="Rouhana J."/>
            <person name="Saada N."/>
            <person name="Shang Y."/>
            <person name="Simmons D."/>
            <person name="Thornton R."/>
            <person name="Warren J."/>
            <person name="Weissenberger G."/>
            <person name="Zhang J."/>
            <person name="Zhang L."/>
            <person name="Zhou C."/>
            <person name="Zhu D."/>
            <person name="Muzny D."/>
            <person name="Worley K."/>
            <person name="Gibbs R."/>
        </authorList>
    </citation>
    <scope>NUCLEOTIDE SEQUENCE [LARGE SCALE GENOMIC DNA]</scope>
    <source>
        <strain evidence="12">ATCC 15826 / DSM 8339 / NCTC 10426 / 6573</strain>
    </source>
</reference>
<evidence type="ECO:0000256" key="9">
    <source>
        <dbReference type="RuleBase" id="RU004474"/>
    </source>
</evidence>
<evidence type="ECO:0000259" key="10">
    <source>
        <dbReference type="PROSITE" id="PS51330"/>
    </source>
</evidence>
<dbReference type="Pfam" id="PF00186">
    <property type="entry name" value="DHFR_1"/>
    <property type="match status" value="1"/>
</dbReference>
<keyword evidence="12" id="KW-1185">Reference proteome</keyword>
<dbReference type="EMBL" id="ACKY01000001">
    <property type="protein sequence ID" value="EEV89880.1"/>
    <property type="molecule type" value="Genomic_DNA"/>
</dbReference>
<dbReference type="PRINTS" id="PR00070">
    <property type="entry name" value="DHFR"/>
</dbReference>
<dbReference type="PANTHER" id="PTHR48069">
    <property type="entry name" value="DIHYDROFOLATE REDUCTASE"/>
    <property type="match status" value="1"/>
</dbReference>
<dbReference type="PROSITE" id="PS51330">
    <property type="entry name" value="DHFR_2"/>
    <property type="match status" value="1"/>
</dbReference>
<comment type="similarity">
    <text evidence="2 8 9">Belongs to the dihydrofolate reductase family.</text>
</comment>
<evidence type="ECO:0000256" key="3">
    <source>
        <dbReference type="ARBA" id="ARBA00012856"/>
    </source>
</evidence>
<dbReference type="InterPro" id="IPR024072">
    <property type="entry name" value="DHFR-like_dom_sf"/>
</dbReference>
<dbReference type="UniPathway" id="UPA00077">
    <property type="reaction ID" value="UER00158"/>
</dbReference>
<dbReference type="GO" id="GO:0070401">
    <property type="term" value="F:NADP+ binding"/>
    <property type="evidence" value="ECO:0007669"/>
    <property type="project" value="UniProtKB-ARBA"/>
</dbReference>
<feature type="domain" description="DHFR" evidence="10">
    <location>
        <begin position="5"/>
        <end position="163"/>
    </location>
</feature>
<evidence type="ECO:0000313" key="12">
    <source>
        <dbReference type="Proteomes" id="UP000004870"/>
    </source>
</evidence>
<dbReference type="CDD" id="cd00209">
    <property type="entry name" value="DHFR"/>
    <property type="match status" value="1"/>
</dbReference>
<gene>
    <name evidence="11" type="primary">folA</name>
    <name evidence="11" type="ORF">HMPREF0198_0004</name>
</gene>
<dbReference type="EC" id="1.5.1.3" evidence="3 8"/>
<dbReference type="PIRSF" id="PIRSF000194">
    <property type="entry name" value="DHFR"/>
    <property type="match status" value="1"/>
</dbReference>
<dbReference type="PANTHER" id="PTHR48069:SF3">
    <property type="entry name" value="DIHYDROFOLATE REDUCTASE"/>
    <property type="match status" value="1"/>
</dbReference>
<dbReference type="PROSITE" id="PS00075">
    <property type="entry name" value="DHFR_1"/>
    <property type="match status" value="1"/>
</dbReference>
<dbReference type="GO" id="GO:0005829">
    <property type="term" value="C:cytosol"/>
    <property type="evidence" value="ECO:0007669"/>
    <property type="project" value="TreeGrafter"/>
</dbReference>
<dbReference type="InterPro" id="IPR001796">
    <property type="entry name" value="DHFR_dom"/>
</dbReference>
<dbReference type="STRING" id="2718.CHUV0807_0005"/>
<evidence type="ECO:0000256" key="4">
    <source>
        <dbReference type="ARBA" id="ARBA00022563"/>
    </source>
</evidence>
<dbReference type="SUPFAM" id="SSF53597">
    <property type="entry name" value="Dihydrofolate reductase-like"/>
    <property type="match status" value="1"/>
</dbReference>
<comment type="caution">
    <text evidence="11">The sequence shown here is derived from an EMBL/GenBank/DDBJ whole genome shotgun (WGS) entry which is preliminary data.</text>
</comment>
<dbReference type="GO" id="GO:0046655">
    <property type="term" value="P:folic acid metabolic process"/>
    <property type="evidence" value="ECO:0007669"/>
    <property type="project" value="TreeGrafter"/>
</dbReference>
<comment type="catalytic activity">
    <reaction evidence="8">
        <text>(6S)-5,6,7,8-tetrahydrofolate + NADP(+) = 7,8-dihydrofolate + NADPH + H(+)</text>
        <dbReference type="Rhea" id="RHEA:15009"/>
        <dbReference type="ChEBI" id="CHEBI:15378"/>
        <dbReference type="ChEBI" id="CHEBI:57451"/>
        <dbReference type="ChEBI" id="CHEBI:57453"/>
        <dbReference type="ChEBI" id="CHEBI:57783"/>
        <dbReference type="ChEBI" id="CHEBI:58349"/>
        <dbReference type="EC" id="1.5.1.3"/>
    </reaction>
</comment>
<keyword evidence="6 8" id="KW-0560">Oxidoreductase</keyword>
<evidence type="ECO:0000256" key="8">
    <source>
        <dbReference type="PIRNR" id="PIRNR000194"/>
    </source>
</evidence>
<organism evidence="11 12">
    <name type="scientific">Cardiobacterium hominis (strain ATCC 15826 / DSM 8339 / NCTC 10426 / 6573)</name>
    <dbReference type="NCBI Taxonomy" id="638300"/>
    <lineage>
        <taxon>Bacteria</taxon>
        <taxon>Pseudomonadati</taxon>
        <taxon>Pseudomonadota</taxon>
        <taxon>Gammaproteobacteria</taxon>
        <taxon>Cardiobacteriales</taxon>
        <taxon>Cardiobacteriaceae</taxon>
        <taxon>Cardiobacterium</taxon>
    </lineage>
</organism>
<comment type="function">
    <text evidence="7 8">Key enzyme in folate metabolism. Catalyzes an essential reaction for de novo glycine and purine synthesis, and for DNA precursor synthesis.</text>
</comment>
<evidence type="ECO:0000256" key="7">
    <source>
        <dbReference type="ARBA" id="ARBA00025067"/>
    </source>
</evidence>
<keyword evidence="4 8" id="KW-0554">One-carbon metabolism</keyword>
<keyword evidence="5 8" id="KW-0521">NADP</keyword>
<accession>C8N678</accession>
<dbReference type="AlphaFoldDB" id="C8N678"/>
<evidence type="ECO:0000256" key="1">
    <source>
        <dbReference type="ARBA" id="ARBA00004903"/>
    </source>
</evidence>
<name>C8N678_CARH6</name>
<dbReference type="Proteomes" id="UP000004870">
    <property type="component" value="Unassembled WGS sequence"/>
</dbReference>
<dbReference type="FunFam" id="3.40.430.10:FF:000001">
    <property type="entry name" value="Dihydrofolate reductase"/>
    <property type="match status" value="1"/>
</dbReference>
<dbReference type="GO" id="GO:0046654">
    <property type="term" value="P:tetrahydrofolate biosynthetic process"/>
    <property type="evidence" value="ECO:0007669"/>
    <property type="project" value="UniProtKB-UniPathway"/>
</dbReference>
<dbReference type="InterPro" id="IPR012259">
    <property type="entry name" value="DHFR"/>
</dbReference>
<dbReference type="GO" id="GO:0006730">
    <property type="term" value="P:one-carbon metabolic process"/>
    <property type="evidence" value="ECO:0007669"/>
    <property type="project" value="UniProtKB-KW"/>
</dbReference>